<dbReference type="EMBL" id="BK032595">
    <property type="protein sequence ID" value="DAF50382.1"/>
    <property type="molecule type" value="Genomic_DNA"/>
</dbReference>
<proteinExistence type="predicted"/>
<protein>
    <submittedName>
        <fullName evidence="1">Uncharacterized protein</fullName>
    </submittedName>
</protein>
<name>A0A8S5SHE8_9CAUD</name>
<accession>A0A8S5SHE8</accession>
<sequence>MRFGDMHKKISEFKDKNALIARSARKSPIRRLKPQTTIYIPDSIIHVHSAFTRVGRVKSKYHIL</sequence>
<evidence type="ECO:0000313" key="1">
    <source>
        <dbReference type="EMBL" id="DAF50382.1"/>
    </source>
</evidence>
<organism evidence="1">
    <name type="scientific">Siphoviridae sp. ctBCr48</name>
    <dbReference type="NCBI Taxonomy" id="2827802"/>
    <lineage>
        <taxon>Viruses</taxon>
        <taxon>Duplodnaviria</taxon>
        <taxon>Heunggongvirae</taxon>
        <taxon>Uroviricota</taxon>
        <taxon>Caudoviricetes</taxon>
    </lineage>
</organism>
<reference evidence="1" key="1">
    <citation type="journal article" date="2021" name="Proc. Natl. Acad. Sci. U.S.A.">
        <title>A Catalog of Tens of Thousands of Viruses from Human Metagenomes Reveals Hidden Associations with Chronic Diseases.</title>
        <authorList>
            <person name="Tisza M.J."/>
            <person name="Buck C.B."/>
        </authorList>
    </citation>
    <scope>NUCLEOTIDE SEQUENCE</scope>
    <source>
        <strain evidence="1">CtBCr48</strain>
    </source>
</reference>